<dbReference type="OrthoDB" id="273070at2759"/>
<dbReference type="Pfam" id="PF10453">
    <property type="entry name" value="NUFIP1"/>
    <property type="match status" value="1"/>
</dbReference>
<feature type="region of interest" description="Disordered" evidence="1">
    <location>
        <begin position="105"/>
        <end position="142"/>
    </location>
</feature>
<dbReference type="GeneID" id="30991845"/>
<evidence type="ECO:0000259" key="2">
    <source>
        <dbReference type="Pfam" id="PF10453"/>
    </source>
</evidence>
<name>A0A1E4RTU9_CYBJN</name>
<feature type="domain" description="FMR1-interacting protein 1 conserved" evidence="2">
    <location>
        <begin position="72"/>
        <end position="119"/>
    </location>
</feature>
<proteinExistence type="predicted"/>
<sequence>MDLIYGKRASQEEDVRQPLKKSRPDVNLPAHAPSNLPVHLPNDQVVSDTPIHVHDHVHEEQEQEQGQESTTKANIAIPGTDITLNTQEDIEAWIKQRKVNWMKKISNSKPSDSSEDSKEAKVVQKRRQLQGNQRNNNVVRGEASRNKAKFNLNKAIIQRELAQENLQILDVIRELFDQGILEVKGLT</sequence>
<dbReference type="STRING" id="983966.A0A1E4RTU9"/>
<dbReference type="EMBL" id="KV453952">
    <property type="protein sequence ID" value="ODV70690.1"/>
    <property type="molecule type" value="Genomic_DNA"/>
</dbReference>
<evidence type="ECO:0000256" key="1">
    <source>
        <dbReference type="SAM" id="MobiDB-lite"/>
    </source>
</evidence>
<feature type="compositionally biased region" description="Low complexity" evidence="1">
    <location>
        <begin position="129"/>
        <end position="141"/>
    </location>
</feature>
<dbReference type="RefSeq" id="XP_020067729.1">
    <property type="nucleotide sequence ID" value="XM_020217449.1"/>
</dbReference>
<reference evidence="3 4" key="1">
    <citation type="journal article" date="2016" name="Proc. Natl. Acad. Sci. U.S.A.">
        <title>Comparative genomics of biotechnologically important yeasts.</title>
        <authorList>
            <person name="Riley R."/>
            <person name="Haridas S."/>
            <person name="Wolfe K.H."/>
            <person name="Lopes M.R."/>
            <person name="Hittinger C.T."/>
            <person name="Goeker M."/>
            <person name="Salamov A.A."/>
            <person name="Wisecaver J.H."/>
            <person name="Long T.M."/>
            <person name="Calvey C.H."/>
            <person name="Aerts A.L."/>
            <person name="Barry K.W."/>
            <person name="Choi C."/>
            <person name="Clum A."/>
            <person name="Coughlan A.Y."/>
            <person name="Deshpande S."/>
            <person name="Douglass A.P."/>
            <person name="Hanson S.J."/>
            <person name="Klenk H.-P."/>
            <person name="LaButti K.M."/>
            <person name="Lapidus A."/>
            <person name="Lindquist E.A."/>
            <person name="Lipzen A.M."/>
            <person name="Meier-Kolthoff J.P."/>
            <person name="Ohm R.A."/>
            <person name="Otillar R.P."/>
            <person name="Pangilinan J.L."/>
            <person name="Peng Y."/>
            <person name="Rokas A."/>
            <person name="Rosa C.A."/>
            <person name="Scheuner C."/>
            <person name="Sibirny A.A."/>
            <person name="Slot J.C."/>
            <person name="Stielow J.B."/>
            <person name="Sun H."/>
            <person name="Kurtzman C.P."/>
            <person name="Blackwell M."/>
            <person name="Grigoriev I.V."/>
            <person name="Jeffries T.W."/>
        </authorList>
    </citation>
    <scope>NUCLEOTIDE SEQUENCE [LARGE SCALE GENOMIC DNA]</scope>
    <source>
        <strain evidence="4">ATCC 18201 / CBS 1600 / BCRC 20928 / JCM 3617 / NBRC 0987 / NRRL Y-1542</strain>
    </source>
</reference>
<evidence type="ECO:0000313" key="4">
    <source>
        <dbReference type="Proteomes" id="UP000094389"/>
    </source>
</evidence>
<organism evidence="3 4">
    <name type="scientific">Cyberlindnera jadinii (strain ATCC 18201 / CBS 1600 / BCRC 20928 / JCM 3617 / NBRC 0987 / NRRL Y-1542)</name>
    <name type="common">Torula yeast</name>
    <name type="synonym">Candida utilis</name>
    <dbReference type="NCBI Taxonomy" id="983966"/>
    <lineage>
        <taxon>Eukaryota</taxon>
        <taxon>Fungi</taxon>
        <taxon>Dikarya</taxon>
        <taxon>Ascomycota</taxon>
        <taxon>Saccharomycotina</taxon>
        <taxon>Saccharomycetes</taxon>
        <taxon>Phaffomycetales</taxon>
        <taxon>Phaffomycetaceae</taxon>
        <taxon>Cyberlindnera</taxon>
    </lineage>
</organism>
<keyword evidence="4" id="KW-1185">Reference proteome</keyword>
<gene>
    <name evidence="3" type="ORF">CYBJADRAFT_192551</name>
</gene>
<accession>A0A1E4RTU9</accession>
<feature type="region of interest" description="Disordered" evidence="1">
    <location>
        <begin position="1"/>
        <end position="40"/>
    </location>
</feature>
<evidence type="ECO:0000313" key="3">
    <source>
        <dbReference type="EMBL" id="ODV70690.1"/>
    </source>
</evidence>
<dbReference type="Proteomes" id="UP000094389">
    <property type="component" value="Unassembled WGS sequence"/>
</dbReference>
<dbReference type="AlphaFoldDB" id="A0A1E4RTU9"/>
<dbReference type="OMA" id="DIDEWIR"/>
<dbReference type="InterPro" id="IPR019496">
    <property type="entry name" value="NUFIP1_cons_dom"/>
</dbReference>
<protein>
    <recommendedName>
        <fullName evidence="2">FMR1-interacting protein 1 conserved domain-containing protein</fullName>
    </recommendedName>
</protein>